<feature type="compositionally biased region" description="Basic and acidic residues" evidence="1">
    <location>
        <begin position="221"/>
        <end position="231"/>
    </location>
</feature>
<dbReference type="Proteomes" id="UP001203297">
    <property type="component" value="Unassembled WGS sequence"/>
</dbReference>
<feature type="compositionally biased region" description="Polar residues" evidence="1">
    <location>
        <begin position="244"/>
        <end position="258"/>
    </location>
</feature>
<comment type="caution">
    <text evidence="2">The sequence shown here is derived from an EMBL/GenBank/DDBJ whole genome shotgun (WGS) entry which is preliminary data.</text>
</comment>
<feature type="region of interest" description="Disordered" evidence="1">
    <location>
        <begin position="1"/>
        <end position="78"/>
    </location>
</feature>
<evidence type="ECO:0000256" key="1">
    <source>
        <dbReference type="SAM" id="MobiDB-lite"/>
    </source>
</evidence>
<keyword evidence="3" id="KW-1185">Reference proteome</keyword>
<gene>
    <name evidence="2" type="ORF">B0F90DRAFT_1033470</name>
</gene>
<proteinExistence type="predicted"/>
<feature type="compositionally biased region" description="Gly residues" evidence="1">
    <location>
        <begin position="53"/>
        <end position="65"/>
    </location>
</feature>
<protein>
    <submittedName>
        <fullName evidence="2">Uncharacterized protein</fullName>
    </submittedName>
</protein>
<name>A0AAD4M144_9AGAM</name>
<dbReference type="AlphaFoldDB" id="A0AAD4M144"/>
<organism evidence="2 3">
    <name type="scientific">Multifurca ochricompacta</name>
    <dbReference type="NCBI Taxonomy" id="376703"/>
    <lineage>
        <taxon>Eukaryota</taxon>
        <taxon>Fungi</taxon>
        <taxon>Dikarya</taxon>
        <taxon>Basidiomycota</taxon>
        <taxon>Agaricomycotina</taxon>
        <taxon>Agaricomycetes</taxon>
        <taxon>Russulales</taxon>
        <taxon>Russulaceae</taxon>
        <taxon>Multifurca</taxon>
    </lineage>
</organism>
<feature type="compositionally biased region" description="Basic and acidic residues" evidence="1">
    <location>
        <begin position="131"/>
        <end position="140"/>
    </location>
</feature>
<reference evidence="2" key="1">
    <citation type="journal article" date="2022" name="New Phytol.">
        <title>Evolutionary transition to the ectomycorrhizal habit in the genomes of a hyperdiverse lineage of mushroom-forming fungi.</title>
        <authorList>
            <person name="Looney B."/>
            <person name="Miyauchi S."/>
            <person name="Morin E."/>
            <person name="Drula E."/>
            <person name="Courty P.E."/>
            <person name="Kohler A."/>
            <person name="Kuo A."/>
            <person name="LaButti K."/>
            <person name="Pangilinan J."/>
            <person name="Lipzen A."/>
            <person name="Riley R."/>
            <person name="Andreopoulos W."/>
            <person name="He G."/>
            <person name="Johnson J."/>
            <person name="Nolan M."/>
            <person name="Tritt A."/>
            <person name="Barry K.W."/>
            <person name="Grigoriev I.V."/>
            <person name="Nagy L.G."/>
            <person name="Hibbett D."/>
            <person name="Henrissat B."/>
            <person name="Matheny P.B."/>
            <person name="Labbe J."/>
            <person name="Martin F.M."/>
        </authorList>
    </citation>
    <scope>NUCLEOTIDE SEQUENCE</scope>
    <source>
        <strain evidence="2">BPL690</strain>
    </source>
</reference>
<feature type="region of interest" description="Disordered" evidence="1">
    <location>
        <begin position="181"/>
        <end position="258"/>
    </location>
</feature>
<sequence>MTDLPGLDMGLELLSTSEDTLVTQEEPPSGAGRSTTTGADGKSDDQRTVSAERGGGISTRGGGEGIENPSSDDGLDDGSLGYIVPCQACGIGPLGTINSGRGTGGFTIRPEGVENVSIEDVDGDDPLGGVRPKDGMVRTPDEGVRHSVIVERWVRRIDPTTDSVSDGAGCGDVTAGGTCGGSMMGTEGEGVREPNSTCGGGKDGGSSDYSKERGVPMIERTPGKRSGESEGRAGGTWDQALSPCLSTGSTTRAWTKMW</sequence>
<accession>A0AAD4M144</accession>
<evidence type="ECO:0000313" key="2">
    <source>
        <dbReference type="EMBL" id="KAI0296505.1"/>
    </source>
</evidence>
<evidence type="ECO:0000313" key="3">
    <source>
        <dbReference type="Proteomes" id="UP001203297"/>
    </source>
</evidence>
<feature type="compositionally biased region" description="Polar residues" evidence="1">
    <location>
        <begin position="14"/>
        <end position="23"/>
    </location>
</feature>
<feature type="region of interest" description="Disordered" evidence="1">
    <location>
        <begin position="118"/>
        <end position="140"/>
    </location>
</feature>
<dbReference type="EMBL" id="WTXG01000048">
    <property type="protein sequence ID" value="KAI0296505.1"/>
    <property type="molecule type" value="Genomic_DNA"/>
</dbReference>